<accession>A0A6H1QUE6</accession>
<dbReference type="AlphaFoldDB" id="A0A6H1QUE6"/>
<evidence type="ECO:0000256" key="3">
    <source>
        <dbReference type="SAM" id="MobiDB-lite"/>
    </source>
</evidence>
<feature type="compositionally biased region" description="Low complexity" evidence="3">
    <location>
        <begin position="174"/>
        <end position="189"/>
    </location>
</feature>
<dbReference type="PANTHER" id="PTHR31636">
    <property type="entry name" value="OSJNBA0084A10.13 PROTEIN-RELATED"/>
    <property type="match status" value="1"/>
</dbReference>
<name>A0A6H1QUE6_9CONI</name>
<organism evidence="4">
    <name type="scientific">Larix kaempferi</name>
    <dbReference type="NCBI Taxonomy" id="54800"/>
    <lineage>
        <taxon>Eukaryota</taxon>
        <taxon>Viridiplantae</taxon>
        <taxon>Streptophyta</taxon>
        <taxon>Embryophyta</taxon>
        <taxon>Tracheophyta</taxon>
        <taxon>Spermatophyta</taxon>
        <taxon>Pinopsida</taxon>
        <taxon>Pinidae</taxon>
        <taxon>Conifers I</taxon>
        <taxon>Pinales</taxon>
        <taxon>Pinaceae</taxon>
        <taxon>Larix</taxon>
    </lineage>
</organism>
<keyword evidence="2" id="KW-0804">Transcription</keyword>
<reference evidence="4" key="1">
    <citation type="journal article" date="2020" name="Forests">
        <title>Effects of Cutting, Pruning, and Grafting on the Expression of Age-Related Genes in Larix kaempferi.</title>
        <authorList>
            <person name="Zhang Y."/>
            <person name="Zang Q.-L."/>
            <person name="Qi L.-W."/>
            <person name="Han S.-Y."/>
            <person name="Li W.-F."/>
        </authorList>
    </citation>
    <scope>NUCLEOTIDE SEQUENCE</scope>
</reference>
<dbReference type="EMBL" id="MN790756">
    <property type="protein sequence ID" value="QIZ31314.1"/>
    <property type="molecule type" value="mRNA"/>
</dbReference>
<proteinExistence type="evidence at transcript level"/>
<feature type="region of interest" description="Disordered" evidence="3">
    <location>
        <begin position="169"/>
        <end position="205"/>
    </location>
</feature>
<evidence type="ECO:0000313" key="4">
    <source>
        <dbReference type="EMBL" id="QIZ31314.1"/>
    </source>
</evidence>
<sequence>MQTLIMAEGEECNGGYGSLLDWLDIGDESSSMDPFINGPIAEQDHEDFWEAALPVMDIHPETQFVMEPSFSSNDSVAPTTHRGDAESFWAEPPVNDVEDSTKITKKRKRARVSIEAKRMASGDSTKGKLWNVFENNAASPHTGESVDHGNHCLVPETKLGFQHGAESDLEAAGNNSNNNNNSSNSNSNSKCRSGGRQSSPPNLPKESRWAEQLLNPCAVAIANNNIVRIQHLIWVLHDLASVSGDANHRLAAHGLRAFTAKIMHAGGTLPCSDFITADPKLFHKALLKFHEVSPWYQLLYTIANRSLLEAFEDQTNKVLHVIDIGVSHGIQWPTFIEALARRQAGPPSLVRLTIIADTLGAPFSAGPPSNDFPNCLKRFAKSLNLDMEINVIAQPLDSLTTEALGVKEDEALAVCAQFRLHQLLEKGLDKNEGKDNQLTSVSPRDKFIKFIKDLNPLLFLLSDNDTDHSSPDFVERFKNSVDHLWRFLESTSVCFKGRECEERRMVEGEAAMSLVNNVAYDGASRVERNESHLNWGNRIREGGFVYEIPSEKVIDCARAMLRKHDSNWEMRLEDGCISLCWKNNPVTFCSLWKPCLNEPA</sequence>
<evidence type="ECO:0000256" key="1">
    <source>
        <dbReference type="ARBA" id="ARBA00023015"/>
    </source>
</evidence>
<dbReference type="PROSITE" id="PS50985">
    <property type="entry name" value="GRAS"/>
    <property type="match status" value="1"/>
</dbReference>
<dbReference type="InterPro" id="IPR005202">
    <property type="entry name" value="TF_GRAS"/>
</dbReference>
<evidence type="ECO:0000256" key="2">
    <source>
        <dbReference type="ARBA" id="ARBA00023163"/>
    </source>
</evidence>
<dbReference type="Pfam" id="PF03514">
    <property type="entry name" value="GRAS"/>
    <property type="match status" value="1"/>
</dbReference>
<protein>
    <submittedName>
        <fullName evidence="4">Scarecrow-like protein 29</fullName>
    </submittedName>
</protein>
<keyword evidence="1" id="KW-0805">Transcription regulation</keyword>